<organism evidence="7 8">
    <name type="scientific">Pedobacter panaciterrae</name>
    <dbReference type="NCBI Taxonomy" id="363849"/>
    <lineage>
        <taxon>Bacteria</taxon>
        <taxon>Pseudomonadati</taxon>
        <taxon>Bacteroidota</taxon>
        <taxon>Sphingobacteriia</taxon>
        <taxon>Sphingobacteriales</taxon>
        <taxon>Sphingobacteriaceae</taxon>
        <taxon>Pedobacter</taxon>
    </lineage>
</organism>
<dbReference type="InterPro" id="IPR013766">
    <property type="entry name" value="Thioredoxin_domain"/>
</dbReference>
<dbReference type="InterPro" id="IPR050553">
    <property type="entry name" value="Thioredoxin_ResA/DsbE_sf"/>
</dbReference>
<dbReference type="PANTHER" id="PTHR42852:SF6">
    <property type="entry name" value="THIOL:DISULFIDE INTERCHANGE PROTEIN DSBE"/>
    <property type="match status" value="1"/>
</dbReference>
<sequence>MKKILSFIGGMLPLIAVAQQPFTFSGEIKGLRTGEKLFLTYSVEGKNKADSAIVTDGKFNFNGSIKDPLKSTLYRKDAIKGNRVDVLSFYIEPGNIKLTGTDSLKHSLINGSKVNADNYLLKAASKKVQDKLTSLGEEYAKFTVEQKKDEPFLEGFYKRYDNTSAELFPIYLDFASRHPNSFVSLTVLSQLASDETLQSDAEKVYQNLSSGIRQTYYGQQVGVLFAAAKRTKIGSQAPDFTQNNIYDNPVKLSDFKGKYVLLDFWASWCGPCRRENPNVVAAYEKFKDKGFTVLGISLDQPGKKDAWLKAIEDDKLTWTHVSDLKYWDNEVAKLYGVRSIPGNFLLDPSGKIVAKGLRGADLQNKLLELLDSKTK</sequence>
<evidence type="ECO:0000313" key="8">
    <source>
        <dbReference type="Proteomes" id="UP001378956"/>
    </source>
</evidence>
<name>A0ABU8NLX5_9SPHI</name>
<evidence type="ECO:0000259" key="6">
    <source>
        <dbReference type="PROSITE" id="PS51352"/>
    </source>
</evidence>
<dbReference type="SUPFAM" id="SSF52833">
    <property type="entry name" value="Thioredoxin-like"/>
    <property type="match status" value="1"/>
</dbReference>
<dbReference type="Gene3D" id="3.40.30.10">
    <property type="entry name" value="Glutaredoxin"/>
    <property type="match status" value="1"/>
</dbReference>
<proteinExistence type="predicted"/>
<dbReference type="Pfam" id="PF14289">
    <property type="entry name" value="DUF4369"/>
    <property type="match status" value="1"/>
</dbReference>
<dbReference type="PANTHER" id="PTHR42852">
    <property type="entry name" value="THIOL:DISULFIDE INTERCHANGE PROTEIN DSBE"/>
    <property type="match status" value="1"/>
</dbReference>
<dbReference type="InterPro" id="IPR036249">
    <property type="entry name" value="Thioredoxin-like_sf"/>
</dbReference>
<evidence type="ECO:0000256" key="3">
    <source>
        <dbReference type="ARBA" id="ARBA00023157"/>
    </source>
</evidence>
<dbReference type="Proteomes" id="UP001378956">
    <property type="component" value="Unassembled WGS sequence"/>
</dbReference>
<gene>
    <name evidence="7" type="ORF">WAE58_08605</name>
</gene>
<keyword evidence="8" id="KW-1185">Reference proteome</keyword>
<comment type="caution">
    <text evidence="7">The sequence shown here is derived from an EMBL/GenBank/DDBJ whole genome shotgun (WGS) entry which is preliminary data.</text>
</comment>
<evidence type="ECO:0000313" key="7">
    <source>
        <dbReference type="EMBL" id="MEJ2902485.1"/>
    </source>
</evidence>
<dbReference type="PROSITE" id="PS51352">
    <property type="entry name" value="THIOREDOXIN_2"/>
    <property type="match status" value="1"/>
</dbReference>
<dbReference type="InterPro" id="IPR017937">
    <property type="entry name" value="Thioredoxin_CS"/>
</dbReference>
<dbReference type="Pfam" id="PF00578">
    <property type="entry name" value="AhpC-TSA"/>
    <property type="match status" value="1"/>
</dbReference>
<accession>A0ABU8NLX5</accession>
<dbReference type="PROSITE" id="PS00194">
    <property type="entry name" value="THIOREDOXIN_1"/>
    <property type="match status" value="1"/>
</dbReference>
<keyword evidence="2" id="KW-0201">Cytochrome c-type biogenesis</keyword>
<feature type="domain" description="Thioredoxin" evidence="6">
    <location>
        <begin position="231"/>
        <end position="375"/>
    </location>
</feature>
<reference evidence="7 8" key="1">
    <citation type="submission" date="2024-03" db="EMBL/GenBank/DDBJ databases">
        <title>Sequence of Lycoming College Course Isolates.</title>
        <authorList>
            <person name="Plotts O."/>
            <person name="Newman J."/>
        </authorList>
    </citation>
    <scope>NUCLEOTIDE SEQUENCE [LARGE SCALE GENOMIC DNA]</scope>
    <source>
        <strain evidence="7 8">CJB-3</strain>
    </source>
</reference>
<evidence type="ECO:0000256" key="2">
    <source>
        <dbReference type="ARBA" id="ARBA00022748"/>
    </source>
</evidence>
<comment type="subcellular location">
    <subcellularLocation>
        <location evidence="1">Cell envelope</location>
    </subcellularLocation>
</comment>
<evidence type="ECO:0000256" key="4">
    <source>
        <dbReference type="ARBA" id="ARBA00023284"/>
    </source>
</evidence>
<dbReference type="InterPro" id="IPR000866">
    <property type="entry name" value="AhpC/TSA"/>
</dbReference>
<dbReference type="EMBL" id="JBBEUB010000002">
    <property type="protein sequence ID" value="MEJ2902485.1"/>
    <property type="molecule type" value="Genomic_DNA"/>
</dbReference>
<dbReference type="RefSeq" id="WP_337716170.1">
    <property type="nucleotide sequence ID" value="NZ_JBBEUB010000002.1"/>
</dbReference>
<evidence type="ECO:0000256" key="1">
    <source>
        <dbReference type="ARBA" id="ARBA00004196"/>
    </source>
</evidence>
<evidence type="ECO:0000256" key="5">
    <source>
        <dbReference type="SAM" id="SignalP"/>
    </source>
</evidence>
<feature type="signal peptide" evidence="5">
    <location>
        <begin position="1"/>
        <end position="18"/>
    </location>
</feature>
<feature type="chain" id="PRO_5046120124" evidence="5">
    <location>
        <begin position="19"/>
        <end position="375"/>
    </location>
</feature>
<keyword evidence="3" id="KW-1015">Disulfide bond</keyword>
<keyword evidence="4" id="KW-0676">Redox-active center</keyword>
<protein>
    <submittedName>
        <fullName evidence="7">TlpA disulfide reductase family protein</fullName>
    </submittedName>
</protein>
<dbReference type="CDD" id="cd02966">
    <property type="entry name" value="TlpA_like_family"/>
    <property type="match status" value="1"/>
</dbReference>
<keyword evidence="5" id="KW-0732">Signal</keyword>
<dbReference type="InterPro" id="IPR025380">
    <property type="entry name" value="DUF4369"/>
</dbReference>